<dbReference type="SUPFAM" id="SSF52833">
    <property type="entry name" value="Thioredoxin-like"/>
    <property type="match status" value="1"/>
</dbReference>
<dbReference type="AlphaFoldDB" id="A0A8H6K2J2"/>
<dbReference type="Proteomes" id="UP000654918">
    <property type="component" value="Unassembled WGS sequence"/>
</dbReference>
<dbReference type="Gene3D" id="3.40.30.10">
    <property type="entry name" value="Glutaredoxin"/>
    <property type="match status" value="1"/>
</dbReference>
<comment type="similarity">
    <text evidence="1">Belongs to the thioredoxin family.</text>
</comment>
<evidence type="ECO:0000313" key="5">
    <source>
        <dbReference type="Proteomes" id="UP000654918"/>
    </source>
</evidence>
<name>A0A8H6K2J2_9PEZI</name>
<reference evidence="4" key="1">
    <citation type="journal article" date="2020" name="Phytopathology">
        <title>Genome Sequence Resources of Colletotrichum truncatum, C. plurivorum, C. musicola, and C. sojae: Four Species Pathogenic to Soybean (Glycine max).</title>
        <authorList>
            <person name="Rogerio F."/>
            <person name="Boufleur T.R."/>
            <person name="Ciampi-Guillardi M."/>
            <person name="Sukno S.A."/>
            <person name="Thon M.R."/>
            <person name="Massola Junior N.S."/>
            <person name="Baroncelli R."/>
        </authorList>
    </citation>
    <scope>NUCLEOTIDE SEQUENCE</scope>
    <source>
        <strain evidence="4">LFN00145</strain>
    </source>
</reference>
<comment type="caution">
    <text evidence="4">The sequence shown here is derived from an EMBL/GenBank/DDBJ whole genome shotgun (WGS) entry which is preliminary data.</text>
</comment>
<evidence type="ECO:0000259" key="3">
    <source>
        <dbReference type="PROSITE" id="PS51352"/>
    </source>
</evidence>
<gene>
    <name evidence="4" type="ORF">CPLU01_11249</name>
</gene>
<dbReference type="InterPro" id="IPR013766">
    <property type="entry name" value="Thioredoxin_domain"/>
</dbReference>
<protein>
    <submittedName>
        <fullName evidence="4">Thioredoxin-like protein</fullName>
    </submittedName>
</protein>
<evidence type="ECO:0000256" key="2">
    <source>
        <dbReference type="ARBA" id="ARBA00023157"/>
    </source>
</evidence>
<accession>A0A8H6K2J2</accession>
<dbReference type="PROSITE" id="PS51352">
    <property type="entry name" value="THIOREDOXIN_2"/>
    <property type="match status" value="1"/>
</dbReference>
<dbReference type="PRINTS" id="PR00421">
    <property type="entry name" value="THIOREDOXIN"/>
</dbReference>
<proteinExistence type="inferred from homology"/>
<dbReference type="EMBL" id="WIGO01000207">
    <property type="protein sequence ID" value="KAF6823709.1"/>
    <property type="molecule type" value="Genomic_DNA"/>
</dbReference>
<sequence length="141" mass="15641">MADPAPIADAASQKTQDPITTIATPEAFDNLLSSHNYVAIDFHATWCGPCRIIAPIFAQLATAHAVAGSIAFAKVDVDEVPELARRYGVTTLPTFTFIRYGEKFSELKSVRPPQLRSEVEAMVKDFRDNEMIKKALEDQDW</sequence>
<dbReference type="Pfam" id="PF00085">
    <property type="entry name" value="Thioredoxin"/>
    <property type="match status" value="1"/>
</dbReference>
<dbReference type="CDD" id="cd02947">
    <property type="entry name" value="TRX_family"/>
    <property type="match status" value="1"/>
</dbReference>
<dbReference type="InterPro" id="IPR036249">
    <property type="entry name" value="Thioredoxin-like_sf"/>
</dbReference>
<dbReference type="PANTHER" id="PTHR46115">
    <property type="entry name" value="THIOREDOXIN-LIKE PROTEIN 1"/>
    <property type="match status" value="1"/>
</dbReference>
<organism evidence="4 5">
    <name type="scientific">Colletotrichum plurivorum</name>
    <dbReference type="NCBI Taxonomy" id="2175906"/>
    <lineage>
        <taxon>Eukaryota</taxon>
        <taxon>Fungi</taxon>
        <taxon>Dikarya</taxon>
        <taxon>Ascomycota</taxon>
        <taxon>Pezizomycotina</taxon>
        <taxon>Sordariomycetes</taxon>
        <taxon>Hypocreomycetidae</taxon>
        <taxon>Glomerellales</taxon>
        <taxon>Glomerellaceae</taxon>
        <taxon>Colletotrichum</taxon>
        <taxon>Colletotrichum orchidearum species complex</taxon>
    </lineage>
</organism>
<evidence type="ECO:0000256" key="1">
    <source>
        <dbReference type="ARBA" id="ARBA00008987"/>
    </source>
</evidence>
<feature type="domain" description="Thioredoxin" evidence="3">
    <location>
        <begin position="1"/>
        <end position="124"/>
    </location>
</feature>
<keyword evidence="2" id="KW-1015">Disulfide bond</keyword>
<keyword evidence="5" id="KW-1185">Reference proteome</keyword>
<evidence type="ECO:0000313" key="4">
    <source>
        <dbReference type="EMBL" id="KAF6823709.1"/>
    </source>
</evidence>